<evidence type="ECO:0000256" key="1">
    <source>
        <dbReference type="SAM" id="Phobius"/>
    </source>
</evidence>
<keyword evidence="1" id="KW-0472">Membrane</keyword>
<proteinExistence type="predicted"/>
<protein>
    <submittedName>
        <fullName evidence="2">Uncharacterized protein</fullName>
    </submittedName>
</protein>
<sequence>MFILVVNALPKSLCSLTWISLFLSPVTLIFSIISTVWTWGLSSFFLVPSVSAASLLYLVSLLVIENRRFTKTKTLAASQTGPSAFIALPAVVLAYLFGVCWFVSSVASMVLLAAIRWDGFVDPAMAIAACYAATAQTVVWFGFAGTIHRERTAFLSNHHPNPNFVLESVSTDRKVMEA</sequence>
<dbReference type="HOGENOM" id="CLU_1627251_0_0_1"/>
<feature type="transmembrane region" description="Helical" evidence="1">
    <location>
        <begin position="124"/>
        <end position="143"/>
    </location>
</feature>
<feature type="transmembrane region" description="Helical" evidence="1">
    <location>
        <begin position="85"/>
        <end position="112"/>
    </location>
</feature>
<evidence type="ECO:0000313" key="3">
    <source>
        <dbReference type="Proteomes" id="UP000053593"/>
    </source>
</evidence>
<feature type="transmembrane region" description="Helical" evidence="1">
    <location>
        <begin position="43"/>
        <end position="64"/>
    </location>
</feature>
<evidence type="ECO:0000313" key="2">
    <source>
        <dbReference type="EMBL" id="KIK54409.1"/>
    </source>
</evidence>
<keyword evidence="1" id="KW-1133">Transmembrane helix</keyword>
<gene>
    <name evidence="2" type="ORF">GYMLUDRAFT_249556</name>
</gene>
<reference evidence="2 3" key="1">
    <citation type="submission" date="2014-04" db="EMBL/GenBank/DDBJ databases">
        <title>Evolutionary Origins and Diversification of the Mycorrhizal Mutualists.</title>
        <authorList>
            <consortium name="DOE Joint Genome Institute"/>
            <consortium name="Mycorrhizal Genomics Consortium"/>
            <person name="Kohler A."/>
            <person name="Kuo A."/>
            <person name="Nagy L.G."/>
            <person name="Floudas D."/>
            <person name="Copeland A."/>
            <person name="Barry K.W."/>
            <person name="Cichocki N."/>
            <person name="Veneault-Fourrey C."/>
            <person name="LaButti K."/>
            <person name="Lindquist E.A."/>
            <person name="Lipzen A."/>
            <person name="Lundell T."/>
            <person name="Morin E."/>
            <person name="Murat C."/>
            <person name="Riley R."/>
            <person name="Ohm R."/>
            <person name="Sun H."/>
            <person name="Tunlid A."/>
            <person name="Henrissat B."/>
            <person name="Grigoriev I.V."/>
            <person name="Hibbett D.S."/>
            <person name="Martin F."/>
        </authorList>
    </citation>
    <scope>NUCLEOTIDE SEQUENCE [LARGE SCALE GENOMIC DNA]</scope>
    <source>
        <strain evidence="2 3">FD-317 M1</strain>
    </source>
</reference>
<keyword evidence="1" id="KW-0812">Transmembrane</keyword>
<name>A0A0D0BXA7_9AGAR</name>
<dbReference type="EMBL" id="KN834816">
    <property type="protein sequence ID" value="KIK54409.1"/>
    <property type="molecule type" value="Genomic_DNA"/>
</dbReference>
<dbReference type="Proteomes" id="UP000053593">
    <property type="component" value="Unassembled WGS sequence"/>
</dbReference>
<feature type="transmembrane region" description="Helical" evidence="1">
    <location>
        <begin position="12"/>
        <end position="37"/>
    </location>
</feature>
<keyword evidence="3" id="KW-1185">Reference proteome</keyword>
<dbReference type="OrthoDB" id="3017113at2759"/>
<dbReference type="AlphaFoldDB" id="A0A0D0BXA7"/>
<accession>A0A0D0BXA7</accession>
<organism evidence="2 3">
    <name type="scientific">Collybiopsis luxurians FD-317 M1</name>
    <dbReference type="NCBI Taxonomy" id="944289"/>
    <lineage>
        <taxon>Eukaryota</taxon>
        <taxon>Fungi</taxon>
        <taxon>Dikarya</taxon>
        <taxon>Basidiomycota</taxon>
        <taxon>Agaricomycotina</taxon>
        <taxon>Agaricomycetes</taxon>
        <taxon>Agaricomycetidae</taxon>
        <taxon>Agaricales</taxon>
        <taxon>Marasmiineae</taxon>
        <taxon>Omphalotaceae</taxon>
        <taxon>Collybiopsis</taxon>
        <taxon>Collybiopsis luxurians</taxon>
    </lineage>
</organism>